<sequence>MSKVFLNKFLKRRKILFIRRICGLKHANSRTWLRVLYKMVLVMLLNPFLGFSVARYDRFMRIWWWLLLRRLKRFL</sequence>
<reference evidence="2 3" key="1">
    <citation type="journal article" date="2013" name="Genome Biol.">
        <title>The genome sequence of the most widely cultivated cacao type and its use to identify candidate genes regulating pod color.</title>
        <authorList>
            <person name="Motamayor J.C."/>
            <person name="Mockaitis K."/>
            <person name="Schmutz J."/>
            <person name="Haiminen N."/>
            <person name="Iii D.L."/>
            <person name="Cornejo O."/>
            <person name="Findley S.D."/>
            <person name="Zheng P."/>
            <person name="Utro F."/>
            <person name="Royaert S."/>
            <person name="Saski C."/>
            <person name="Jenkins J."/>
            <person name="Podicheti R."/>
            <person name="Zhao M."/>
            <person name="Scheffler B.E."/>
            <person name="Stack J.C."/>
            <person name="Feltus F.A."/>
            <person name="Mustiga G.M."/>
            <person name="Amores F."/>
            <person name="Phillips W."/>
            <person name="Marelli J.P."/>
            <person name="May G.D."/>
            <person name="Shapiro H."/>
            <person name="Ma J."/>
            <person name="Bustamante C.D."/>
            <person name="Schnell R.J."/>
            <person name="Main D."/>
            <person name="Gilbert D."/>
            <person name="Parida L."/>
            <person name="Kuhn D.N."/>
        </authorList>
    </citation>
    <scope>NUCLEOTIDE SEQUENCE [LARGE SCALE GENOMIC DNA]</scope>
    <source>
        <strain evidence="3">cv. Matina 1-6</strain>
    </source>
</reference>
<dbReference type="HOGENOM" id="CLU_2676030_0_0_1"/>
<accession>A0A061DV35</accession>
<name>A0A061DV35_THECC</name>
<dbReference type="AlphaFoldDB" id="A0A061DV35"/>
<keyword evidence="1" id="KW-0812">Transmembrane</keyword>
<evidence type="ECO:0000313" key="3">
    <source>
        <dbReference type="Proteomes" id="UP000026915"/>
    </source>
</evidence>
<dbReference type="Gramene" id="EOX93868">
    <property type="protein sequence ID" value="EOX93868"/>
    <property type="gene ID" value="TCM_002852"/>
</dbReference>
<dbReference type="Proteomes" id="UP000026915">
    <property type="component" value="Chromosome 1"/>
</dbReference>
<proteinExistence type="predicted"/>
<protein>
    <submittedName>
        <fullName evidence="2">Uncharacterized protein</fullName>
    </submittedName>
</protein>
<keyword evidence="1" id="KW-0472">Membrane</keyword>
<keyword evidence="3" id="KW-1185">Reference proteome</keyword>
<dbReference type="InParanoid" id="A0A061DV35"/>
<feature type="transmembrane region" description="Helical" evidence="1">
    <location>
        <begin position="35"/>
        <end position="54"/>
    </location>
</feature>
<keyword evidence="1" id="KW-1133">Transmembrane helix</keyword>
<dbReference type="EMBL" id="CM001879">
    <property type="protein sequence ID" value="EOX93868.1"/>
    <property type="molecule type" value="Genomic_DNA"/>
</dbReference>
<gene>
    <name evidence="2" type="ORF">TCM_002852</name>
</gene>
<organism evidence="2 3">
    <name type="scientific">Theobroma cacao</name>
    <name type="common">Cacao</name>
    <name type="synonym">Cocoa</name>
    <dbReference type="NCBI Taxonomy" id="3641"/>
    <lineage>
        <taxon>Eukaryota</taxon>
        <taxon>Viridiplantae</taxon>
        <taxon>Streptophyta</taxon>
        <taxon>Embryophyta</taxon>
        <taxon>Tracheophyta</taxon>
        <taxon>Spermatophyta</taxon>
        <taxon>Magnoliopsida</taxon>
        <taxon>eudicotyledons</taxon>
        <taxon>Gunneridae</taxon>
        <taxon>Pentapetalae</taxon>
        <taxon>rosids</taxon>
        <taxon>malvids</taxon>
        <taxon>Malvales</taxon>
        <taxon>Malvaceae</taxon>
        <taxon>Byttnerioideae</taxon>
        <taxon>Theobroma</taxon>
    </lineage>
</organism>
<evidence type="ECO:0000313" key="2">
    <source>
        <dbReference type="EMBL" id="EOX93868.1"/>
    </source>
</evidence>
<evidence type="ECO:0000256" key="1">
    <source>
        <dbReference type="SAM" id="Phobius"/>
    </source>
</evidence>